<comment type="caution">
    <text evidence="2">The sequence shown here is derived from an EMBL/GenBank/DDBJ whole genome shotgun (WGS) entry which is preliminary data.</text>
</comment>
<protein>
    <submittedName>
        <fullName evidence="2">Uncharacterized protein</fullName>
    </submittedName>
</protein>
<keyword evidence="1" id="KW-0472">Membrane</keyword>
<reference evidence="2 3" key="1">
    <citation type="submission" date="2018-03" db="EMBL/GenBank/DDBJ databases">
        <title>Draft Genome Sequences of the Obligatory Marine Myxobacteria Enhygromyxa salina SWB007.</title>
        <authorList>
            <person name="Poehlein A."/>
            <person name="Moghaddam J.A."/>
            <person name="Harms H."/>
            <person name="Alanjari M."/>
            <person name="Koenig G.M."/>
            <person name="Daniel R."/>
            <person name="Schaeberle T.F."/>
        </authorList>
    </citation>
    <scope>NUCLEOTIDE SEQUENCE [LARGE SCALE GENOMIC DNA]</scope>
    <source>
        <strain evidence="2 3">SWB007</strain>
    </source>
</reference>
<feature type="transmembrane region" description="Helical" evidence="1">
    <location>
        <begin position="95"/>
        <end position="113"/>
    </location>
</feature>
<keyword evidence="1" id="KW-1133">Transmembrane helix</keyword>
<proteinExistence type="predicted"/>
<dbReference type="Proteomes" id="UP000238823">
    <property type="component" value="Unassembled WGS sequence"/>
</dbReference>
<evidence type="ECO:0000313" key="2">
    <source>
        <dbReference type="EMBL" id="PRQ07860.1"/>
    </source>
</evidence>
<sequence>MAPTTSRTFTESANFDCHWQCAECGFQVPPHPVEIDRHAYRALAEDRPADRRPQHPCEGCGASNTWANLRAGAVVEALITQDETRRSTSGARRSGLVKVAGLLVWGLLGALTIKDIGGWILLPIMAGTAWVMLHAAYVEYASGRRARFANSWRHEPRPRGRTRARLRGRLHGERALRAPLSGRACLAYELGVRHDTDVAADPWTWTLLEQRSAAGLSIDGVAVAQQPYLRLQRRVYTHELSAAARDELRKRGLDPTRPGYTLFETIVEAAEPVTVKVQRTGTLLRGLQR</sequence>
<dbReference type="RefSeq" id="WP_106089448.1">
    <property type="nucleotide sequence ID" value="NZ_PVNL01000048.1"/>
</dbReference>
<evidence type="ECO:0000313" key="3">
    <source>
        <dbReference type="Proteomes" id="UP000238823"/>
    </source>
</evidence>
<name>A0A2S9YS11_9BACT</name>
<organism evidence="2 3">
    <name type="scientific">Enhygromyxa salina</name>
    <dbReference type="NCBI Taxonomy" id="215803"/>
    <lineage>
        <taxon>Bacteria</taxon>
        <taxon>Pseudomonadati</taxon>
        <taxon>Myxococcota</taxon>
        <taxon>Polyangia</taxon>
        <taxon>Nannocystales</taxon>
        <taxon>Nannocystaceae</taxon>
        <taxon>Enhygromyxa</taxon>
    </lineage>
</organism>
<feature type="transmembrane region" description="Helical" evidence="1">
    <location>
        <begin position="119"/>
        <end position="138"/>
    </location>
</feature>
<accession>A0A2S9YS11</accession>
<dbReference type="EMBL" id="PVNL01000048">
    <property type="protein sequence ID" value="PRQ07860.1"/>
    <property type="molecule type" value="Genomic_DNA"/>
</dbReference>
<dbReference type="AlphaFoldDB" id="A0A2S9YS11"/>
<gene>
    <name evidence="2" type="ORF">ENSA7_24250</name>
</gene>
<keyword evidence="1" id="KW-0812">Transmembrane</keyword>
<evidence type="ECO:0000256" key="1">
    <source>
        <dbReference type="SAM" id="Phobius"/>
    </source>
</evidence>